<name>A0A819XWX8_9BILA</name>
<accession>A0A819XWX8</accession>
<dbReference type="Gene3D" id="1.10.238.10">
    <property type="entry name" value="EF-hand"/>
    <property type="match status" value="1"/>
</dbReference>
<dbReference type="InterPro" id="IPR052603">
    <property type="entry name" value="EFCB6"/>
</dbReference>
<dbReference type="AlphaFoldDB" id="A0A819XWX8"/>
<sequence>MSLSCSSSNLVNIDRESSSSFNKKIISLPRIEHPSKLLNEVDKNSLDIRGRSRDGHGDGKLIRSETSTPESQYYRRRSSSFKRFHTDDDNSIYQQDRDKVRLPIFGHRADSRTSSSSSYGLESGKASPRTSRIIIDELERMLREKVRSQIHDVRTKFRHVTDLDSNGKISRQALQHIIASIFGSQRQIGPNQIDKLLERLHLKHLNKISFDEFINSLFTGEEELPAWLSRQSSTPEEFITKRTAAQMFIILKDKVRTKHKDLVRLCPSLDGGPPSRIFKAQFHNTLIDMGYRIKDKEFDKLWDKLVSLRNSSLVKRFKNLSELIA</sequence>
<evidence type="ECO:0000256" key="1">
    <source>
        <dbReference type="SAM" id="MobiDB-lite"/>
    </source>
</evidence>
<comment type="caution">
    <text evidence="2">The sequence shown here is derived from an EMBL/GenBank/DDBJ whole genome shotgun (WGS) entry which is preliminary data.</text>
</comment>
<feature type="compositionally biased region" description="Basic and acidic residues" evidence="1">
    <location>
        <begin position="47"/>
        <end position="63"/>
    </location>
</feature>
<proteinExistence type="predicted"/>
<dbReference type="PANTHER" id="PTHR20875">
    <property type="entry name" value="EF-HAND CALCIUM-BINDING DOMAIN-CONTAINING PROTEIN 6-RELATED"/>
    <property type="match status" value="1"/>
</dbReference>
<gene>
    <name evidence="2" type="ORF">OTI717_LOCUS35978</name>
</gene>
<reference evidence="2" key="1">
    <citation type="submission" date="2021-02" db="EMBL/GenBank/DDBJ databases">
        <authorList>
            <person name="Nowell W R."/>
        </authorList>
    </citation>
    <scope>NUCLEOTIDE SEQUENCE</scope>
</reference>
<feature type="compositionally biased region" description="Low complexity" evidence="1">
    <location>
        <begin position="112"/>
        <end position="125"/>
    </location>
</feature>
<evidence type="ECO:0008006" key="4">
    <source>
        <dbReference type="Google" id="ProtNLM"/>
    </source>
</evidence>
<dbReference type="EMBL" id="CAJOAX010014612">
    <property type="protein sequence ID" value="CAF4145913.1"/>
    <property type="molecule type" value="Genomic_DNA"/>
</dbReference>
<dbReference type="Proteomes" id="UP000663823">
    <property type="component" value="Unassembled WGS sequence"/>
</dbReference>
<evidence type="ECO:0000313" key="2">
    <source>
        <dbReference type="EMBL" id="CAF4145913.1"/>
    </source>
</evidence>
<organism evidence="2 3">
    <name type="scientific">Rotaria sordida</name>
    <dbReference type="NCBI Taxonomy" id="392033"/>
    <lineage>
        <taxon>Eukaryota</taxon>
        <taxon>Metazoa</taxon>
        <taxon>Spiralia</taxon>
        <taxon>Gnathifera</taxon>
        <taxon>Rotifera</taxon>
        <taxon>Eurotatoria</taxon>
        <taxon>Bdelloidea</taxon>
        <taxon>Philodinida</taxon>
        <taxon>Philodinidae</taxon>
        <taxon>Rotaria</taxon>
    </lineage>
</organism>
<feature type="region of interest" description="Disordered" evidence="1">
    <location>
        <begin position="103"/>
        <end position="125"/>
    </location>
</feature>
<dbReference type="PANTHER" id="PTHR20875:SF5">
    <property type="entry name" value="EF-HAND DOMAIN-CONTAINING PROTEIN"/>
    <property type="match status" value="1"/>
</dbReference>
<dbReference type="InterPro" id="IPR011992">
    <property type="entry name" value="EF-hand-dom_pair"/>
</dbReference>
<dbReference type="SUPFAM" id="SSF47473">
    <property type="entry name" value="EF-hand"/>
    <property type="match status" value="1"/>
</dbReference>
<feature type="region of interest" description="Disordered" evidence="1">
    <location>
        <begin position="47"/>
        <end position="78"/>
    </location>
</feature>
<protein>
    <recommendedName>
        <fullName evidence="4">EF-hand domain-containing protein</fullName>
    </recommendedName>
</protein>
<evidence type="ECO:0000313" key="3">
    <source>
        <dbReference type="Proteomes" id="UP000663823"/>
    </source>
</evidence>